<evidence type="ECO:0000256" key="11">
    <source>
        <dbReference type="ARBA" id="ARBA00023157"/>
    </source>
</evidence>
<keyword evidence="13" id="KW-0458">Lysosome</keyword>
<evidence type="ECO:0000256" key="7">
    <source>
        <dbReference type="ARBA" id="ARBA00022970"/>
    </source>
</evidence>
<evidence type="ECO:0000256" key="10">
    <source>
        <dbReference type="ARBA" id="ARBA00023136"/>
    </source>
</evidence>
<comment type="caution">
    <text evidence="18">The sequence shown here is derived from an EMBL/GenBank/DDBJ whole genome shotgun (WGS) entry which is preliminary data.</text>
</comment>
<proteinExistence type="inferred from homology"/>
<feature type="transmembrane region" description="Helical" evidence="16">
    <location>
        <begin position="92"/>
        <end position="113"/>
    </location>
</feature>
<feature type="transmembrane region" description="Helical" evidence="16">
    <location>
        <begin position="306"/>
        <end position="328"/>
    </location>
</feature>
<organism evidence="18 19">
    <name type="scientific">Bugula neritina</name>
    <name type="common">Brown bryozoan</name>
    <name type="synonym">Sertularia neritina</name>
    <dbReference type="NCBI Taxonomy" id="10212"/>
    <lineage>
        <taxon>Eukaryota</taxon>
        <taxon>Metazoa</taxon>
        <taxon>Spiralia</taxon>
        <taxon>Lophotrochozoa</taxon>
        <taxon>Bryozoa</taxon>
        <taxon>Gymnolaemata</taxon>
        <taxon>Cheilostomatida</taxon>
        <taxon>Flustrina</taxon>
        <taxon>Buguloidea</taxon>
        <taxon>Bugulidae</taxon>
        <taxon>Bugula</taxon>
    </lineage>
</organism>
<feature type="transmembrane region" description="Helical" evidence="16">
    <location>
        <begin position="427"/>
        <end position="445"/>
    </location>
</feature>
<feature type="transmembrane region" description="Helical" evidence="16">
    <location>
        <begin position="385"/>
        <end position="407"/>
    </location>
</feature>
<evidence type="ECO:0000256" key="4">
    <source>
        <dbReference type="ARBA" id="ARBA00022692"/>
    </source>
</evidence>
<dbReference type="OrthoDB" id="294730at2759"/>
<sequence length="477" mass="53275">MSVEDDNESKKAPLLQTSSSASVSRRPLMYGSINSDPDDVEAVRNSAIISRYKYYSRLAPHPNNPMVIPDHVVPSELWTHIPVKPAGKQGSLITIFSIWNTMMGTSLLSMPWAVGQAGFALGLALLIFMAFLTLYTAYLVMKSVYTIEYKGGDVLEFSDVCRYYLGKVGESSAVIFSVIGLLGGAIVYWVLMSNFLFNAVSFIYNDVHDGAGATADSNLSSLYNDQYIHCSNPDIKTTKDYSMAHQFSPAIDSHNMTTITPAPTTPSDKMFHDIWNLHNVPFFLLLVLVPLINFKSPTFFTKFNALGTISVLYLLFFVTYKACIWGFHMDFSKVPGTWERLEHSLLLCSSHILLCWSYVLCCLANEKKECIDQNLLNNLLTSDPLAFVARIFLFVQMLTVFPLLLYIMRVQVMHAVFGSIWPRYTGAFVGLVYSFFLPCATYILSEKGAGKLTAVKTIVHVTIVVLGLVNFIAQFLV</sequence>
<keyword evidence="12" id="KW-0325">Glycoprotein</keyword>
<keyword evidence="3" id="KW-0813">Transport</keyword>
<dbReference type="PANTHER" id="PTHR22950">
    <property type="entry name" value="AMINO ACID TRANSPORTER"/>
    <property type="match status" value="1"/>
</dbReference>
<evidence type="ECO:0000256" key="1">
    <source>
        <dbReference type="ARBA" id="ARBA00004107"/>
    </source>
</evidence>
<evidence type="ECO:0000256" key="12">
    <source>
        <dbReference type="ARBA" id="ARBA00023180"/>
    </source>
</evidence>
<evidence type="ECO:0000259" key="17">
    <source>
        <dbReference type="Pfam" id="PF01490"/>
    </source>
</evidence>
<keyword evidence="5" id="KW-0479">Metal-binding</keyword>
<dbReference type="PANTHER" id="PTHR22950:SF244">
    <property type="entry name" value="NEUTRAL AMINO ACID TRANSPORTER 9"/>
    <property type="match status" value="1"/>
</dbReference>
<dbReference type="EMBL" id="VXIV02000800">
    <property type="protein sequence ID" value="KAF6035975.1"/>
    <property type="molecule type" value="Genomic_DNA"/>
</dbReference>
<evidence type="ECO:0000256" key="15">
    <source>
        <dbReference type="SAM" id="MobiDB-lite"/>
    </source>
</evidence>
<keyword evidence="19" id="KW-1185">Reference proteome</keyword>
<feature type="region of interest" description="Disordered" evidence="15">
    <location>
        <begin position="1"/>
        <end position="23"/>
    </location>
</feature>
<keyword evidence="4 16" id="KW-0812">Transmembrane</keyword>
<keyword evidence="11" id="KW-1015">Disulfide bond</keyword>
<feature type="transmembrane region" description="Helical" evidence="16">
    <location>
        <begin position="343"/>
        <end position="364"/>
    </location>
</feature>
<evidence type="ECO:0000256" key="3">
    <source>
        <dbReference type="ARBA" id="ARBA00022448"/>
    </source>
</evidence>
<dbReference type="GO" id="GO:0031902">
    <property type="term" value="C:late endosome membrane"/>
    <property type="evidence" value="ECO:0007669"/>
    <property type="project" value="UniProtKB-SubCell"/>
</dbReference>
<feature type="transmembrane region" description="Helical" evidence="16">
    <location>
        <begin position="274"/>
        <end position="294"/>
    </location>
</feature>
<accession>A0A7J7KCP3</accession>
<dbReference type="AlphaFoldDB" id="A0A7J7KCP3"/>
<evidence type="ECO:0000256" key="6">
    <source>
        <dbReference type="ARBA" id="ARBA00022753"/>
    </source>
</evidence>
<evidence type="ECO:0000313" key="19">
    <source>
        <dbReference type="Proteomes" id="UP000593567"/>
    </source>
</evidence>
<feature type="transmembrane region" description="Helical" evidence="16">
    <location>
        <begin position="457"/>
        <end position="476"/>
    </location>
</feature>
<dbReference type="Proteomes" id="UP000593567">
    <property type="component" value="Unassembled WGS sequence"/>
</dbReference>
<protein>
    <submittedName>
        <fullName evidence="18">SLC38A9</fullName>
    </submittedName>
</protein>
<comment type="similarity">
    <text evidence="14">Belongs to the amino acid/polyamine transporter 2 family. SLC38A9 subfamily.</text>
</comment>
<keyword evidence="8 16" id="KW-1133">Transmembrane helix</keyword>
<evidence type="ECO:0000256" key="13">
    <source>
        <dbReference type="ARBA" id="ARBA00023228"/>
    </source>
</evidence>
<evidence type="ECO:0000256" key="5">
    <source>
        <dbReference type="ARBA" id="ARBA00022723"/>
    </source>
</evidence>
<evidence type="ECO:0000256" key="8">
    <source>
        <dbReference type="ARBA" id="ARBA00022989"/>
    </source>
</evidence>
<dbReference type="Pfam" id="PF01490">
    <property type="entry name" value="Aa_trans"/>
    <property type="match status" value="1"/>
</dbReference>
<reference evidence="18" key="1">
    <citation type="submission" date="2020-06" db="EMBL/GenBank/DDBJ databases">
        <title>Draft genome of Bugula neritina, a colonial animal packing powerful symbionts and potential medicines.</title>
        <authorList>
            <person name="Rayko M."/>
        </authorList>
    </citation>
    <scope>NUCLEOTIDE SEQUENCE [LARGE SCALE GENOMIC DNA]</scope>
    <source>
        <strain evidence="18">Kwan_BN1</strain>
    </source>
</reference>
<evidence type="ECO:0000256" key="16">
    <source>
        <dbReference type="SAM" id="Phobius"/>
    </source>
</evidence>
<feature type="transmembrane region" description="Helical" evidence="16">
    <location>
        <begin position="172"/>
        <end position="191"/>
    </location>
</feature>
<evidence type="ECO:0000256" key="9">
    <source>
        <dbReference type="ARBA" id="ARBA00023053"/>
    </source>
</evidence>
<dbReference type="GO" id="GO:0046872">
    <property type="term" value="F:metal ion binding"/>
    <property type="evidence" value="ECO:0007669"/>
    <property type="project" value="UniProtKB-KW"/>
</dbReference>
<feature type="transmembrane region" description="Helical" evidence="16">
    <location>
        <begin position="119"/>
        <end position="140"/>
    </location>
</feature>
<comment type="subcellular location">
    <subcellularLocation>
        <location evidence="1">Late endosome membrane</location>
        <topology evidence="1">Multi-pass membrane protein</topology>
    </subcellularLocation>
    <subcellularLocation>
        <location evidence="2">Lysosome membrane</location>
        <topology evidence="2">Multi-pass membrane protein</topology>
    </subcellularLocation>
</comment>
<evidence type="ECO:0000313" key="18">
    <source>
        <dbReference type="EMBL" id="KAF6035975.1"/>
    </source>
</evidence>
<gene>
    <name evidence="18" type="ORF">EB796_005714</name>
</gene>
<keyword evidence="7" id="KW-0029">Amino-acid transport</keyword>
<dbReference type="GO" id="GO:0015179">
    <property type="term" value="F:L-amino acid transmembrane transporter activity"/>
    <property type="evidence" value="ECO:0007669"/>
    <property type="project" value="TreeGrafter"/>
</dbReference>
<dbReference type="InterPro" id="IPR013057">
    <property type="entry name" value="AA_transpt_TM"/>
</dbReference>
<keyword evidence="9" id="KW-0915">Sodium</keyword>
<evidence type="ECO:0000256" key="2">
    <source>
        <dbReference type="ARBA" id="ARBA00004155"/>
    </source>
</evidence>
<name>A0A7J7KCP3_BUGNE</name>
<feature type="domain" description="Amino acid transporter transmembrane" evidence="17">
    <location>
        <begin position="92"/>
        <end position="206"/>
    </location>
</feature>
<dbReference type="GO" id="GO:0005765">
    <property type="term" value="C:lysosomal membrane"/>
    <property type="evidence" value="ECO:0007669"/>
    <property type="project" value="UniProtKB-SubCell"/>
</dbReference>
<keyword evidence="6" id="KW-0967">Endosome</keyword>
<evidence type="ECO:0000256" key="14">
    <source>
        <dbReference type="ARBA" id="ARBA00038442"/>
    </source>
</evidence>
<keyword evidence="10 16" id="KW-0472">Membrane</keyword>